<feature type="compositionally biased region" description="Low complexity" evidence="4">
    <location>
        <begin position="271"/>
        <end position="284"/>
    </location>
</feature>
<keyword evidence="7" id="KW-1185">Reference proteome</keyword>
<comment type="similarity">
    <text evidence="1">Belongs to the protein-tyrosine phosphatase family. Non-receptor class myotubularin subfamily.</text>
</comment>
<dbReference type="Gene3D" id="2.30.29.30">
    <property type="entry name" value="Pleckstrin-homology domain (PH domain)/Phosphotyrosine-binding domain (PTB)"/>
    <property type="match status" value="1"/>
</dbReference>
<dbReference type="AlphaFoldDB" id="Q54C52"/>
<gene>
    <name evidence="6" type="ORF">DDB_G0293258</name>
</gene>
<evidence type="ECO:0000256" key="1">
    <source>
        <dbReference type="ARBA" id="ARBA00007471"/>
    </source>
</evidence>
<evidence type="ECO:0000313" key="6">
    <source>
        <dbReference type="EMBL" id="EAL60828.1"/>
    </source>
</evidence>
<dbReference type="InterPro" id="IPR016130">
    <property type="entry name" value="Tyr_Pase_AS"/>
</dbReference>
<dbReference type="GO" id="GO:0005737">
    <property type="term" value="C:cytoplasm"/>
    <property type="evidence" value="ECO:0000318"/>
    <property type="project" value="GO_Central"/>
</dbReference>
<dbReference type="GO" id="GO:0046856">
    <property type="term" value="P:phosphatidylinositol dephosphorylation"/>
    <property type="evidence" value="ECO:0000318"/>
    <property type="project" value="GO_Central"/>
</dbReference>
<dbReference type="InterPro" id="IPR048994">
    <property type="entry name" value="PH-GRAM_MTMR6-9"/>
</dbReference>
<protein>
    <submittedName>
        <fullName evidence="6">Myotubularin-related protein</fullName>
    </submittedName>
</protein>
<feature type="compositionally biased region" description="Low complexity" evidence="4">
    <location>
        <begin position="315"/>
        <end position="329"/>
    </location>
</feature>
<dbReference type="Reactome" id="R-DDI-1660517">
    <property type="pathway name" value="Synthesis of PIPs at the late endosome membrane"/>
</dbReference>
<dbReference type="OMA" id="FIECVYH"/>
<organism evidence="6 7">
    <name type="scientific">Dictyostelium discoideum</name>
    <name type="common">Social amoeba</name>
    <dbReference type="NCBI Taxonomy" id="44689"/>
    <lineage>
        <taxon>Eukaryota</taxon>
        <taxon>Amoebozoa</taxon>
        <taxon>Evosea</taxon>
        <taxon>Eumycetozoa</taxon>
        <taxon>Dictyostelia</taxon>
        <taxon>Dictyosteliales</taxon>
        <taxon>Dictyosteliaceae</taxon>
        <taxon>Dictyostelium</taxon>
    </lineage>
</organism>
<feature type="compositionally biased region" description="Pro residues" evidence="4">
    <location>
        <begin position="347"/>
        <end position="373"/>
    </location>
</feature>
<dbReference type="InterPro" id="IPR029021">
    <property type="entry name" value="Prot-tyrosine_phosphatase-like"/>
</dbReference>
<dbReference type="InterPro" id="IPR011993">
    <property type="entry name" value="PH-like_dom_sf"/>
</dbReference>
<feature type="compositionally biased region" description="Low complexity" evidence="4">
    <location>
        <begin position="900"/>
        <end position="938"/>
    </location>
</feature>
<dbReference type="EMBL" id="AAFI02000200">
    <property type="protein sequence ID" value="EAL60828.1"/>
    <property type="molecule type" value="Genomic_DNA"/>
</dbReference>
<dbReference type="CDD" id="cd13223">
    <property type="entry name" value="PH-GRAM_MTM-like"/>
    <property type="match status" value="1"/>
</dbReference>
<dbReference type="KEGG" id="ddi:DDB_G0293258"/>
<feature type="binding site" evidence="3">
    <location>
        <begin position="1019"/>
        <end position="1025"/>
    </location>
    <ligand>
        <name>substrate</name>
    </ligand>
</feature>
<dbReference type="dictyBase" id="DDB_G0293258">
    <property type="gene designation" value="mtm3"/>
</dbReference>
<dbReference type="Pfam" id="PF21098">
    <property type="entry name" value="PH-GRAM_MTMR6-like"/>
    <property type="match status" value="1"/>
</dbReference>
<dbReference type="PROSITE" id="PS00383">
    <property type="entry name" value="TYR_PHOSPHATASE_1"/>
    <property type="match status" value="1"/>
</dbReference>
<feature type="region of interest" description="Disordered" evidence="4">
    <location>
        <begin position="315"/>
        <end position="374"/>
    </location>
</feature>
<dbReference type="GO" id="GO:0016020">
    <property type="term" value="C:membrane"/>
    <property type="evidence" value="ECO:0000318"/>
    <property type="project" value="GO_Central"/>
</dbReference>
<dbReference type="GO" id="GO:0004438">
    <property type="term" value="F:phosphatidylinositol-3-phosphate phosphatase activity"/>
    <property type="evidence" value="ECO:0000318"/>
    <property type="project" value="GO_Central"/>
</dbReference>
<dbReference type="Reactome" id="R-DDI-1660499">
    <property type="pathway name" value="Synthesis of PIPs at the plasma membrane"/>
</dbReference>
<dbReference type="PANTHER" id="PTHR10807">
    <property type="entry name" value="MYOTUBULARIN-RELATED"/>
    <property type="match status" value="1"/>
</dbReference>
<dbReference type="InterPro" id="IPR010569">
    <property type="entry name" value="Myotubularin-like_Pase_dom"/>
</dbReference>
<dbReference type="PANTHER" id="PTHR10807:SF128">
    <property type="entry name" value="PHOSPHATIDYLINOSITOL-3,5-BISPHOSPHATE 3-PHOSPHATASE"/>
    <property type="match status" value="1"/>
</dbReference>
<dbReference type="GeneID" id="8629093"/>
<feature type="compositionally biased region" description="Low complexity" evidence="4">
    <location>
        <begin position="737"/>
        <end position="747"/>
    </location>
</feature>
<dbReference type="InParanoid" id="Q54C52"/>
<evidence type="ECO:0000259" key="5">
    <source>
        <dbReference type="PROSITE" id="PS51339"/>
    </source>
</evidence>
<dbReference type="Reactome" id="R-DDI-8876198">
    <property type="pathway name" value="RAB GEFs exchange GTP for GDP on RABs"/>
</dbReference>
<feature type="region of interest" description="Disordered" evidence="4">
    <location>
        <begin position="737"/>
        <end position="766"/>
    </location>
</feature>
<proteinExistence type="inferred from homology"/>
<dbReference type="Pfam" id="PF06602">
    <property type="entry name" value="Myotub-related"/>
    <property type="match status" value="2"/>
</dbReference>
<reference evidence="6 7" key="1">
    <citation type="journal article" date="2005" name="Nature">
        <title>The genome of the social amoeba Dictyostelium discoideum.</title>
        <authorList>
            <consortium name="The Dictyostelium discoideum Sequencing Consortium"/>
            <person name="Eichinger L."/>
            <person name="Pachebat J.A."/>
            <person name="Glockner G."/>
            <person name="Rajandream M.A."/>
            <person name="Sucgang R."/>
            <person name="Berriman M."/>
            <person name="Song J."/>
            <person name="Olsen R."/>
            <person name="Szafranski K."/>
            <person name="Xu Q."/>
            <person name="Tunggal B."/>
            <person name="Kummerfeld S."/>
            <person name="Madera M."/>
            <person name="Konfortov B.A."/>
            <person name="Rivero F."/>
            <person name="Bankier A.T."/>
            <person name="Lehmann R."/>
            <person name="Hamlin N."/>
            <person name="Davies R."/>
            <person name="Gaudet P."/>
            <person name="Fey P."/>
            <person name="Pilcher K."/>
            <person name="Chen G."/>
            <person name="Saunders D."/>
            <person name="Sodergren E."/>
            <person name="Davis P."/>
            <person name="Kerhornou A."/>
            <person name="Nie X."/>
            <person name="Hall N."/>
            <person name="Anjard C."/>
            <person name="Hemphill L."/>
            <person name="Bason N."/>
            <person name="Farbrother P."/>
            <person name="Desany B."/>
            <person name="Just E."/>
            <person name="Morio T."/>
            <person name="Rost R."/>
            <person name="Churcher C."/>
            <person name="Cooper J."/>
            <person name="Haydock S."/>
            <person name="van Driessche N."/>
            <person name="Cronin A."/>
            <person name="Goodhead I."/>
            <person name="Muzny D."/>
            <person name="Mourier T."/>
            <person name="Pain A."/>
            <person name="Lu M."/>
            <person name="Harper D."/>
            <person name="Lindsay R."/>
            <person name="Hauser H."/>
            <person name="James K."/>
            <person name="Quiles M."/>
            <person name="Madan Babu M."/>
            <person name="Saito T."/>
            <person name="Buchrieser C."/>
            <person name="Wardroper A."/>
            <person name="Felder M."/>
            <person name="Thangavelu M."/>
            <person name="Johnson D."/>
            <person name="Knights A."/>
            <person name="Loulseged H."/>
            <person name="Mungall K."/>
            <person name="Oliver K."/>
            <person name="Price C."/>
            <person name="Quail M.A."/>
            <person name="Urushihara H."/>
            <person name="Hernandez J."/>
            <person name="Rabbinowitsch E."/>
            <person name="Steffen D."/>
            <person name="Sanders M."/>
            <person name="Ma J."/>
            <person name="Kohara Y."/>
            <person name="Sharp S."/>
            <person name="Simmonds M."/>
            <person name="Spiegler S."/>
            <person name="Tivey A."/>
            <person name="Sugano S."/>
            <person name="White B."/>
            <person name="Walker D."/>
            <person name="Woodward J."/>
            <person name="Winckler T."/>
            <person name="Tanaka Y."/>
            <person name="Shaulsky G."/>
            <person name="Schleicher M."/>
            <person name="Weinstock G."/>
            <person name="Rosenthal A."/>
            <person name="Cox E.C."/>
            <person name="Chisholm R.L."/>
            <person name="Gibbs R."/>
            <person name="Loomis W.F."/>
            <person name="Platzer M."/>
            <person name="Kay R.R."/>
            <person name="Williams J."/>
            <person name="Dear P.H."/>
            <person name="Noegel A.A."/>
            <person name="Barrell B."/>
            <person name="Kuspa A."/>
        </authorList>
    </citation>
    <scope>NUCLEOTIDE SEQUENCE [LARGE SCALE GENOMIC DNA]</scope>
    <source>
        <strain evidence="6 7">AX4</strain>
    </source>
</reference>
<dbReference type="CDD" id="cd14507">
    <property type="entry name" value="PTP-MTM-like"/>
    <property type="match status" value="1"/>
</dbReference>
<dbReference type="PROSITE" id="PS51339">
    <property type="entry name" value="PPASE_MYOTUBULARIN"/>
    <property type="match status" value="1"/>
</dbReference>
<dbReference type="STRING" id="44689.Q54C52"/>
<dbReference type="Reactome" id="R-DDI-1632852">
    <property type="pathway name" value="Macroautophagy"/>
</dbReference>
<feature type="region of interest" description="Disordered" evidence="4">
    <location>
        <begin position="899"/>
        <end position="938"/>
    </location>
</feature>
<dbReference type="VEuPathDB" id="AmoebaDB:DDB_G0293258"/>
<feature type="compositionally biased region" description="Low complexity" evidence="4">
    <location>
        <begin position="10"/>
        <end position="27"/>
    </location>
</feature>
<dbReference type="HOGENOM" id="CLU_271740_0_0_1"/>
<evidence type="ECO:0000256" key="3">
    <source>
        <dbReference type="PIRSR" id="PIRSR630564-2"/>
    </source>
</evidence>
<dbReference type="RefSeq" id="XP_629214.1">
    <property type="nucleotide sequence ID" value="XM_629212.1"/>
</dbReference>
<sequence>MIRTEERNKNNYNTFNGNNDNNNNNNNEIINKNNKNVINNNGSWVSSNKSFKNQFYLKETLDSFSSNPVNEIIILRISIPELNVISLFKIDRDSTVKELLYQVISKKSLQMNVYSLYLMPNKRVDFGMWLDDSKPLFLYELNDNDLVECKRRLITDFSNQFHIKVVFPEQMKSKTIHVDAKMLVKDAINLINSKMDIQTQIPNQDINNYGLYSLILDTTTTNTPSTNTPSTSILMKDDDLLSSYSMGSNMNVMEFRKKEIVVVSLFNYQNNNNNNNNNKNNNNNSSVSGGNGYQTLISSTLSTCKTTTTTTTITTINSNNMTNNNNNNKLPPPPVPKRSDLQSQQESPPPSPQLPPPPLPPSPQQIPSPPSPPTLSIQIKSNVYDIINEIKEWLKLNFNIEITNQYKMMLLQSRQLKLWLIDSKPLNSYHIRKNDSLYLFPKITEEVNLDEGICLKVRFSACNVVNDVNSSNTNSRLTTKTLPGEVLILKIENVVMLNIVSRKPLFGDIYMTNFQLIFITREANKEYNIHLGVISKIDKVSNKSKQTFCFLDLHCKDFRFIRLVFVSKDKSRKKLYLTLKHQCFPGIQTKLFSFYNKEVFYYKQNNIKIGGGGGGGDCFISKIGDKINGWLIYNSEREYKRMNIKAGSGWRISTINNDFKKCESYPKLIVVPETITDTQLVDVFIFRSKGRIPVLSWKHPSNGTTITRCSQPLVGLTGSRCIDDELLIKQISSPTIIQQPQSQQQSSSPPPSFINYSSTTSTNSTPNLNQINNINDNFKSLNNSGNSIVFNKRQSYISNSLSNLESSLVSNNNNNNSNINNNNNNNNVEKILNLLDARPKVNAMSNKAFMGAGFENVSTFYSCCNIDFLNIGNIHVMRDSYEKLKSTCIDSLGGIKEIKNSNNTNQDNNNNNFNLNNSNSNNNNNNTNVNSDNNNNNNIVRSESEEELSSFLLENETPISSIHSSDIIDNNEGYNGTNIKWFEGIESSRWFDHIILILKGSIRIVESIHKQCTSVLIHCSDGWDRTPQLSSISMIMLDPYYRTLEGFIVLIEKEWLEFGHKFNDRIGQGDSKHLDERSPVFVQFIECVYHIMEQFKNYFEFNSQVLVEILVNGLYSNRFGTFLYNTVREREINKVQLETASIWSLILSNYSFYINQNYTRMDKVLIPSIAIPYFSLWKDYYLKYLLSTTSIN</sequence>
<feature type="region of interest" description="Disordered" evidence="4">
    <location>
        <begin position="271"/>
        <end position="291"/>
    </location>
</feature>
<evidence type="ECO:0000313" key="7">
    <source>
        <dbReference type="Proteomes" id="UP000002195"/>
    </source>
</evidence>
<dbReference type="eggNOG" id="KOG4471">
    <property type="taxonomic scope" value="Eukaryota"/>
</dbReference>
<feature type="compositionally biased region" description="Low complexity" evidence="4">
    <location>
        <begin position="755"/>
        <end position="766"/>
    </location>
</feature>
<dbReference type="SUPFAM" id="SSF52799">
    <property type="entry name" value="(Phosphotyrosine protein) phosphatases II"/>
    <property type="match status" value="1"/>
</dbReference>
<feature type="active site" description="Phosphocysteine intermediate" evidence="2">
    <location>
        <position position="1019"/>
    </location>
</feature>
<feature type="domain" description="Myotubularin phosphatase" evidence="5">
    <location>
        <begin position="629"/>
        <end position="1181"/>
    </location>
</feature>
<evidence type="ECO:0000256" key="4">
    <source>
        <dbReference type="SAM" id="MobiDB-lite"/>
    </source>
</evidence>
<dbReference type="Reactome" id="R-DDI-1660516">
    <property type="pathway name" value="Synthesis of PIPs at the early endosome membrane"/>
</dbReference>
<evidence type="ECO:0000256" key="2">
    <source>
        <dbReference type="PIRSR" id="PIRSR630564-1"/>
    </source>
</evidence>
<name>Q54C52_DICDI</name>
<comment type="caution">
    <text evidence="6">The sequence shown here is derived from an EMBL/GenBank/DDBJ whole genome shotgun (WGS) entry which is preliminary data.</text>
</comment>
<dbReference type="SUPFAM" id="SSF50729">
    <property type="entry name" value="PH domain-like"/>
    <property type="match status" value="1"/>
</dbReference>
<feature type="region of interest" description="Disordered" evidence="4">
    <location>
        <begin position="1"/>
        <end position="27"/>
    </location>
</feature>
<feature type="binding site" evidence="3">
    <location>
        <begin position="873"/>
        <end position="874"/>
    </location>
    <ligand>
        <name>substrate</name>
    </ligand>
</feature>
<dbReference type="SMR" id="Q54C52"/>
<dbReference type="InterPro" id="IPR030564">
    <property type="entry name" value="Myotubularin"/>
</dbReference>
<dbReference type="PaxDb" id="44689-DDB0238869"/>
<accession>Q54C52</accession>
<dbReference type="Reactome" id="R-DDI-1483248">
    <property type="pathway name" value="Synthesis of PIPs at the ER membrane"/>
</dbReference>
<dbReference type="Proteomes" id="UP000002195">
    <property type="component" value="Unassembled WGS sequence"/>
</dbReference>
<dbReference type="PhylomeDB" id="Q54C52"/>
<dbReference type="Gene3D" id="3.10.20.90">
    <property type="entry name" value="Phosphatidylinositol 3-kinase Catalytic Subunit, Chain A, domain 1"/>
    <property type="match status" value="3"/>
</dbReference>